<keyword evidence="2" id="KW-1185">Reference proteome</keyword>
<name>A0ACC0R2F3_9HYPO</name>
<reference evidence="1" key="1">
    <citation type="submission" date="2022-06" db="EMBL/GenBank/DDBJ databases">
        <title>Fusarium solani species complex genomes reveal bases of compartmentalisation and animal pathogenesis.</title>
        <authorList>
            <person name="Tsai I.J."/>
        </authorList>
    </citation>
    <scope>NUCLEOTIDE SEQUENCE</scope>
    <source>
        <strain evidence="1">Fu6.1</strain>
    </source>
</reference>
<evidence type="ECO:0000313" key="2">
    <source>
        <dbReference type="Proteomes" id="UP001065298"/>
    </source>
</evidence>
<dbReference type="EMBL" id="CM046506">
    <property type="protein sequence ID" value="KAI8671487.1"/>
    <property type="molecule type" value="Genomic_DNA"/>
</dbReference>
<comment type="caution">
    <text evidence="1">The sequence shown here is derived from an EMBL/GenBank/DDBJ whole genome shotgun (WGS) entry which is preliminary data.</text>
</comment>
<evidence type="ECO:0000313" key="1">
    <source>
        <dbReference type="EMBL" id="KAI8671487.1"/>
    </source>
</evidence>
<dbReference type="Proteomes" id="UP001065298">
    <property type="component" value="Chromosome 4"/>
</dbReference>
<gene>
    <name evidence="1" type="ORF">NCS57_00624100</name>
</gene>
<proteinExistence type="predicted"/>
<protein>
    <submittedName>
        <fullName evidence="1">Uncharacterized protein</fullName>
    </submittedName>
</protein>
<organism evidence="1 2">
    <name type="scientific">Fusarium keratoplasticum</name>
    <dbReference type="NCBI Taxonomy" id="1328300"/>
    <lineage>
        <taxon>Eukaryota</taxon>
        <taxon>Fungi</taxon>
        <taxon>Dikarya</taxon>
        <taxon>Ascomycota</taxon>
        <taxon>Pezizomycotina</taxon>
        <taxon>Sordariomycetes</taxon>
        <taxon>Hypocreomycetidae</taxon>
        <taxon>Hypocreales</taxon>
        <taxon>Nectriaceae</taxon>
        <taxon>Fusarium</taxon>
        <taxon>Fusarium solani species complex</taxon>
    </lineage>
</organism>
<sequence>MDGVEAQDPFLWDVDTVARKLSTPDWPWGRDPSTLVAHVQEEELDGKTLLTYDHTFSRKELMECLGIKPARHKAALAEAIVGFRSRSRAYQQWLQVYSRQESGYVDDEPKELAQGMVGLNSILALPNGDHQGSSSGSFSVGINGEQAPKAFAQTDTASRPDTFENSAQQGPSNKAQPSPQLDGQLVARAHIDPPATVETTASTRENADDDRSVKRRRIVPTLLDSKPHNIAPAFLPSAADVLDYSAKPDSDSKSESEFALEQAGAHRFPWERAPPYAYLGKGRISTADIKDSTVPLSSNLLEFEDGAFATTTATKPPPGLRNVVSRVLRHVMVSNSREPALLSRSSSPESQGSNHSDPVLHWSDMDEDFDEETWNEIEAEALENEQAENSQSLPTLISNERVREILDEAIQSMEATWRVAKLPKHERTAYRLWINARRMGTKNHQVRHAHIQAKHSNDKIEEFCTEIVKEQWKKEARIRDQAVILQQTIENKAYHMWLMGVLESSRPPPKPSRLARPRQVAVQQTEVPVGEEILTSSDEDDFIVPDEELELEDHLMGMEEEAVPTGPGLRPESLKAESPVAPEYMDLTQDLSAAATPGAHAFDEADVIDLTILSESEASRPPSPQKHAQVPPTPPPPSPPPPPPPPPPLPKETVLPSSGINVPPPIETLGNIQTIGGVSPKRWVKKSDRWRLLICLIWRLDHSRRRGILDRIQSTQPDVIWTEHFESYMADPIRSKDELTPESSKTVSFDFVRLFHCFFQCQNVAEDSVIKFKRKKLNKRLRKTRGVWFNPFCKFIEMVLPEFPQDSQIYRNDDLDALDAEELGDDLGDDLDDDEDVESMANRKARKNRPEIIRDRAAVDLREREHQRLEEQEARRNKLRMDLKLHGVASDDKSRIIINESKEEDQSLIYINEAIGPRIKEHQIDGVRFLWNQIVRAPETRQGCLLAHTMGLGKTMQVITFLVALADSSKSKDPSVVAQIPEDLRKGWTLVLCPPSLVDNWIDEFLIWAPKGLLGKLRKLTATLKGDDRSDTVEAWASEGGVLVIGYNMFKILLEIPGVSELLVEKPSIVITDEAHALKNPETKTHMACSRFNTNARIALTGTPLHNSVLEYYAMINWVAPNFLGPLAEFKIIYSLPVEQGFDFDSGPIEKRRALTKLAALKKLVAPKVHRRTTAALKDGLPPKYEFVIYVPPGDVQKKLYVLYQEGIKGQLGDAKASVLSAMNNLSLICRHPRCFHEKIMRVREGDRQRERGIPTKHSEDVAFPRQIIPQALQVLNVPDINDISLSRKTELLTVILDEARKVGDKVLVFSQSLDSLNYLEAMCKMQLRTISRLDGNTAVESRQEEIKRFNEGSKEVYLISTTAGGVGLNIHGANRVVIFDIKWNPTVEQQGIGRAYRLGQKKPVFVYWLTTAGTFEQIIHNQHVFKQQLAARVVDKKNPISWSKRKGSVLEPLNENMKPADLSPSLGKDVILDKLIGYRKNGKAILSIVETVMFEREDVDTTLTAEEQKRADELVEMNNLRSTDPERYEQVKLQIDRGDLNQQVSAMAAASMANQRPVHRSFDGASDLPDEGNGPIHTAAGLDGWTLNGGNGSAVVGNTTVVRPPTPPPPHVQGPIPMPMPGANTFFGEHPPQVPVAENQRPAPPQPFVTTPTAPLTPAVAPTPAAPPTPVVAPTPMAAPTPTATPKEPLQPSPRPAPHSSIFKGGGLFNVSEIPAKVEFEKQLQDTVRRLQQRNVPRMGGDPAQIASALTDKVNTIRKEGKFGFLPDTQRWKFLVGLLSHDKFGIAIVAGYLSADYVALAEEHELESRMQTINALEEMDISAQAHRRFNSPDPNNLQNIRRHSLQRSETRPLARDDMKVMREAMDNRRNRASRLPQWANQALEEEQNRGSPRPEPLERRTVSRNGTPRGGQVDPWRGA</sequence>
<accession>A0ACC0R2F3</accession>